<reference evidence="1" key="1">
    <citation type="submission" date="2021-05" db="EMBL/GenBank/DDBJ databases">
        <authorList>
            <person name="Scholz U."/>
            <person name="Mascher M."/>
            <person name="Fiebig A."/>
        </authorList>
    </citation>
    <scope>NUCLEOTIDE SEQUENCE [LARGE SCALE GENOMIC DNA]</scope>
</reference>
<evidence type="ECO:0000313" key="2">
    <source>
        <dbReference type="Proteomes" id="UP001732700"/>
    </source>
</evidence>
<proteinExistence type="predicted"/>
<accession>A0ACD6A6W1</accession>
<evidence type="ECO:0000313" key="1">
    <source>
        <dbReference type="EnsemblPlants" id="AVESA.00010b.r2.7DG1347110.1.CDS"/>
    </source>
</evidence>
<protein>
    <submittedName>
        <fullName evidence="1">Uncharacterized protein</fullName>
    </submittedName>
</protein>
<dbReference type="Proteomes" id="UP001732700">
    <property type="component" value="Chromosome 7D"/>
</dbReference>
<keyword evidence="2" id="KW-1185">Reference proteome</keyword>
<name>A0ACD6A6W1_AVESA</name>
<dbReference type="EnsemblPlants" id="AVESA.00010b.r2.7DG1347110.1">
    <property type="protein sequence ID" value="AVESA.00010b.r2.7DG1347110.1.CDS"/>
    <property type="gene ID" value="AVESA.00010b.r2.7DG1347110"/>
</dbReference>
<reference evidence="1" key="2">
    <citation type="submission" date="2025-09" db="UniProtKB">
        <authorList>
            <consortium name="EnsemblPlants"/>
        </authorList>
    </citation>
    <scope>IDENTIFICATION</scope>
</reference>
<sequence length="823" mass="90577">MRTSGIPPGRCAQTTVATAPAALAITPDAPPPQPPLAVRPAAAAVERANVSGGKGIRGSCSASSIQSATVAVVTPPGSQTGPPKTFSPSLAFPLSHTQLPSFPSLLPTFLLGRSGQHPGLSSRPSPPCSSIPIPIADRRVWSGPTSPISAHPSPRVACPIPVRPGAGLEPSRAAAMPEPPEGQRFSGLRGARWRADLGVLPGSADVPTNELRRAAADSRRRYANLRRRLLIDPHLSKDEEGAHDLVVENPLSQNPESTWGQYFKNAELEKMLNQDLSRLYPELGEFFQTATCQSMLERILLVWSLRYTEFGYKQGMHELLAPLLYVLHIDVQHFKQVRGLHEEFFGDDFDGQTFPDRPKLNRSDRANAFEGSAAKVRSLDDLDPDTRELLVINDAYGAEGELGIILSEKFMEHDAYCMFENLMNGLVNGEQGVVAITDFYSLSPAPESSAGLSPVREASSAIYHLLASVDSSLHSHLVELGVEPQYFTLRWLRVLFGREFSLDNLLFIWDEIFSSPNHSYCTEIKSREDYQFKVLCSPRGALILSMAVSMMLHLRSSLLGSEHATSCLVRLLNFPDDIDLKNLIEKAKLLQYFALEKNLPSSPLTGKSPLSPTNYWEETWKTLQMSGDKRSGGPTVRMKGRGLLRRSVSNTESNGSRTKDANFENSNLTSASQSIVDEPHNTDIVPVNLMNSLPSMPTEHQKDHVGQGTAEIIRSTSNSLGWLGLRDGDYTTPVETRNRIEAAREYVSSKMRPSFPRRRNASDLDTRNAEQPCVSHDAKVLNEPDPLSVHNSRIAEPDQANEQAKALAALEDLRKISDRLRRV</sequence>
<organism evidence="1 2">
    <name type="scientific">Avena sativa</name>
    <name type="common">Oat</name>
    <dbReference type="NCBI Taxonomy" id="4498"/>
    <lineage>
        <taxon>Eukaryota</taxon>
        <taxon>Viridiplantae</taxon>
        <taxon>Streptophyta</taxon>
        <taxon>Embryophyta</taxon>
        <taxon>Tracheophyta</taxon>
        <taxon>Spermatophyta</taxon>
        <taxon>Magnoliopsida</taxon>
        <taxon>Liliopsida</taxon>
        <taxon>Poales</taxon>
        <taxon>Poaceae</taxon>
        <taxon>BOP clade</taxon>
        <taxon>Pooideae</taxon>
        <taxon>Poodae</taxon>
        <taxon>Poeae</taxon>
        <taxon>Poeae Chloroplast Group 1 (Aveneae type)</taxon>
        <taxon>Aveninae</taxon>
        <taxon>Avena</taxon>
    </lineage>
</organism>